<dbReference type="EMBL" id="CAKOAT010508488">
    <property type="protein sequence ID" value="CAH8381414.1"/>
    <property type="molecule type" value="Genomic_DNA"/>
</dbReference>
<organism evidence="1 2">
    <name type="scientific">Eruca vesicaria subsp. sativa</name>
    <name type="common">Garden rocket</name>
    <name type="synonym">Eruca sativa</name>
    <dbReference type="NCBI Taxonomy" id="29727"/>
    <lineage>
        <taxon>Eukaryota</taxon>
        <taxon>Viridiplantae</taxon>
        <taxon>Streptophyta</taxon>
        <taxon>Embryophyta</taxon>
        <taxon>Tracheophyta</taxon>
        <taxon>Spermatophyta</taxon>
        <taxon>Magnoliopsida</taxon>
        <taxon>eudicotyledons</taxon>
        <taxon>Gunneridae</taxon>
        <taxon>Pentapetalae</taxon>
        <taxon>rosids</taxon>
        <taxon>malvids</taxon>
        <taxon>Brassicales</taxon>
        <taxon>Brassicaceae</taxon>
        <taxon>Brassiceae</taxon>
        <taxon>Eruca</taxon>
    </lineage>
</organism>
<accession>A0ABC8LD45</accession>
<dbReference type="Proteomes" id="UP001642260">
    <property type="component" value="Unassembled WGS sequence"/>
</dbReference>
<reference evidence="1 2" key="1">
    <citation type="submission" date="2022-03" db="EMBL/GenBank/DDBJ databases">
        <authorList>
            <person name="Macdonald S."/>
            <person name="Ahmed S."/>
            <person name="Newling K."/>
        </authorList>
    </citation>
    <scope>NUCLEOTIDE SEQUENCE [LARGE SCALE GENOMIC DNA]</scope>
</reference>
<evidence type="ECO:0000313" key="1">
    <source>
        <dbReference type="EMBL" id="CAH8381414.1"/>
    </source>
</evidence>
<protein>
    <submittedName>
        <fullName evidence="1">Uncharacterized protein</fullName>
    </submittedName>
</protein>
<sequence length="111" mass="12461">MPTGFSNYGSPYLTHPKKLNVGCCSIICHCHHCKSENSPVQTSDFSTGMNQNKCGFNDFTFVASNSNQLYNNNFDDHLIHTGSPDEQLLNAGNTTWMRMSNENLKQVINKQ</sequence>
<keyword evidence="2" id="KW-1185">Reference proteome</keyword>
<name>A0ABC8LD45_ERUVS</name>
<gene>
    <name evidence="1" type="ORF">ERUC_LOCUS33897</name>
</gene>
<dbReference type="AlphaFoldDB" id="A0ABC8LD45"/>
<evidence type="ECO:0000313" key="2">
    <source>
        <dbReference type="Proteomes" id="UP001642260"/>
    </source>
</evidence>
<comment type="caution">
    <text evidence="1">The sequence shown here is derived from an EMBL/GenBank/DDBJ whole genome shotgun (WGS) entry which is preliminary data.</text>
</comment>
<proteinExistence type="predicted"/>